<dbReference type="Proteomes" id="UP000799049">
    <property type="component" value="Unassembled WGS sequence"/>
</dbReference>
<dbReference type="PANTHER" id="PTHR43116:SF3">
    <property type="entry name" value="CLASS I PEPTIDE CHAIN RELEASE FACTOR"/>
    <property type="match status" value="1"/>
</dbReference>
<feature type="domain" description="Prokaryotic-type class I peptide chain release factors" evidence="4">
    <location>
        <begin position="357"/>
        <end position="373"/>
    </location>
</feature>
<gene>
    <name evidence="5" type="ORF">ANDGO_01457</name>
</gene>
<dbReference type="SMART" id="SM00937">
    <property type="entry name" value="PCRF"/>
    <property type="match status" value="1"/>
</dbReference>
<dbReference type="InterPro" id="IPR045853">
    <property type="entry name" value="Pep_chain_release_fac_I_sf"/>
</dbReference>
<dbReference type="Pfam" id="PF03462">
    <property type="entry name" value="PCRF"/>
    <property type="match status" value="1"/>
</dbReference>
<dbReference type="Gene3D" id="1.20.58.410">
    <property type="entry name" value="Release factor"/>
    <property type="match status" value="1"/>
</dbReference>
<evidence type="ECO:0000256" key="3">
    <source>
        <dbReference type="SAM" id="MobiDB-lite"/>
    </source>
</evidence>
<dbReference type="InterPro" id="IPR004374">
    <property type="entry name" value="PrfB"/>
</dbReference>
<dbReference type="AlphaFoldDB" id="A0A8K0F2Q9"/>
<dbReference type="Gene3D" id="3.30.70.1660">
    <property type="match status" value="1"/>
</dbReference>
<dbReference type="OrthoDB" id="2019491at2759"/>
<evidence type="ECO:0000256" key="2">
    <source>
        <dbReference type="ARBA" id="ARBA00022917"/>
    </source>
</evidence>
<evidence type="ECO:0000313" key="5">
    <source>
        <dbReference type="EMBL" id="KAF0852585.1"/>
    </source>
</evidence>
<comment type="similarity">
    <text evidence="1">Belongs to the prokaryotic/mitochondrial release factor family.</text>
</comment>
<comment type="caution">
    <text evidence="5">The sequence shown here is derived from an EMBL/GenBank/DDBJ whole genome shotgun (WGS) entry which is preliminary data.</text>
</comment>
<dbReference type="Pfam" id="PF00472">
    <property type="entry name" value="RF-1"/>
    <property type="match status" value="1"/>
</dbReference>
<organism evidence="5 6">
    <name type="scientific">Andalucia godoyi</name>
    <name type="common">Flagellate</name>
    <dbReference type="NCBI Taxonomy" id="505711"/>
    <lineage>
        <taxon>Eukaryota</taxon>
        <taxon>Discoba</taxon>
        <taxon>Jakobida</taxon>
        <taxon>Andalucina</taxon>
        <taxon>Andaluciidae</taxon>
        <taxon>Andalucia</taxon>
    </lineage>
</organism>
<evidence type="ECO:0000256" key="1">
    <source>
        <dbReference type="ARBA" id="ARBA00010835"/>
    </source>
</evidence>
<sequence>MVRMRRMQYYCRLGLAWMQAAHSSSSSASSSSSSLLFFSTTCSSSFSTLDFKNRLPGNHVCRFSTTSSSSSSADQNGNASSSFDAALFSQNVRKAFAKLDDVSSFYSSQDLFHRLEMLSKRISQGSQEDLWKDPEKAQETIRTHAQLESQVRQLDSFFAELTEIQEMISMITREQDASLEEASLLVQEQLDKFRNCSRGIDQLHVQTLLTGPYDLLRGCFLEIHAGAGGTESCDWTEMVCNMYQQYCGKSRRFSCSIVDRRPGETAGIKSVTLHVEGECAYGFWRQEEGVHRLVRMSPFDSSGKRHTSFSSVSVYPDHTSSSAPSRSSSSSSSTAPTPGFVQVPQVQESDLRIDTYRAGGAGGQHVNKTESAVRITHIPSGLVVTCQNERSQHRNKATAMAMLQSRLQKLRDCQVASAKQQHAAELGDNAFGNQIRSYVLAPYRQVKDLRTGVTITNPQALLDGDPELLESLVNAAMKEG</sequence>
<dbReference type="Gene3D" id="3.30.160.20">
    <property type="match status" value="1"/>
</dbReference>
<evidence type="ECO:0000259" key="4">
    <source>
        <dbReference type="PROSITE" id="PS00745"/>
    </source>
</evidence>
<feature type="region of interest" description="Disordered" evidence="3">
    <location>
        <begin position="299"/>
        <end position="346"/>
    </location>
</feature>
<dbReference type="SUPFAM" id="SSF75620">
    <property type="entry name" value="Release factor"/>
    <property type="match status" value="1"/>
</dbReference>
<dbReference type="GO" id="GO:0005737">
    <property type="term" value="C:cytoplasm"/>
    <property type="evidence" value="ECO:0007669"/>
    <property type="project" value="InterPro"/>
</dbReference>
<accession>A0A8K0F2Q9</accession>
<name>A0A8K0F2Q9_ANDGO</name>
<reference evidence="5" key="1">
    <citation type="submission" date="2019-09" db="EMBL/GenBank/DDBJ databases">
        <title>The Mitochondrial Proteome of the Jakobid, Andalucia godoyi, a Protist With the Most Gene-Rich and Bacteria-Like Mitochondrial Genome.</title>
        <authorList>
            <person name="Gray M.W."/>
            <person name="Burger G."/>
            <person name="Derelle R."/>
            <person name="Klimes V."/>
            <person name="Leger M."/>
            <person name="Sarrasin M."/>
            <person name="Vlcek C."/>
            <person name="Roger A.J."/>
            <person name="Elias M."/>
            <person name="Lang B.F."/>
        </authorList>
    </citation>
    <scope>NUCLEOTIDE SEQUENCE</scope>
    <source>
        <strain evidence="5">And28</strain>
    </source>
</reference>
<dbReference type="FunFam" id="3.30.160.20:FF:000020">
    <property type="entry name" value="Peptide chain release factor 1"/>
    <property type="match status" value="1"/>
</dbReference>
<keyword evidence="6" id="KW-1185">Reference proteome</keyword>
<proteinExistence type="inferred from homology"/>
<dbReference type="GO" id="GO:0016149">
    <property type="term" value="F:translation release factor activity, codon specific"/>
    <property type="evidence" value="ECO:0007669"/>
    <property type="project" value="InterPro"/>
</dbReference>
<dbReference type="InterPro" id="IPR000352">
    <property type="entry name" value="Pep_chain_release_fac_I"/>
</dbReference>
<dbReference type="PROSITE" id="PS00745">
    <property type="entry name" value="RF_PROK_I"/>
    <property type="match status" value="1"/>
</dbReference>
<protein>
    <submittedName>
        <fullName evidence="5">Peptide release factor 2 (MtRF2)</fullName>
    </submittedName>
</protein>
<evidence type="ECO:0000313" key="6">
    <source>
        <dbReference type="Proteomes" id="UP000799049"/>
    </source>
</evidence>
<dbReference type="PANTHER" id="PTHR43116">
    <property type="entry name" value="PEPTIDE CHAIN RELEASE FACTOR 2"/>
    <property type="match status" value="1"/>
</dbReference>
<feature type="compositionally biased region" description="Low complexity" evidence="3">
    <location>
        <begin position="319"/>
        <end position="338"/>
    </location>
</feature>
<dbReference type="HAMAP" id="MF_00094">
    <property type="entry name" value="Rel_fac_2"/>
    <property type="match status" value="1"/>
</dbReference>
<dbReference type="EMBL" id="VRVR01000028">
    <property type="protein sequence ID" value="KAF0852585.1"/>
    <property type="molecule type" value="Genomic_DNA"/>
</dbReference>
<keyword evidence="2" id="KW-0648">Protein biosynthesis</keyword>
<dbReference type="InterPro" id="IPR005139">
    <property type="entry name" value="PCRF"/>
</dbReference>